<gene>
    <name evidence="1" type="ORF">DYL61_09970</name>
</gene>
<evidence type="ECO:0000313" key="2">
    <source>
        <dbReference type="Proteomes" id="UP000297734"/>
    </source>
</evidence>
<sequence>MLGGEVPTATAEAHVDSKSFQGHGKVRMESKYAYVDTAGLRSDSSELYIQAWIDRVLQRSQLDQDAKSLINTSTMIPVKFSVSVDPEQDPLIVEWEEVPLWHVLNNHYRWESFPAKGQTSTLTVAPRMPSFFGETVKQMTPARFFMDSIRGIGQSRSLASNPYPLVLPDRSLLKTEIVVCHVWGRQGRLLALFWFDVPPISLSVTQWPRLIGTTWSGLRIGARSGGHVYFSDDPAKNQLWLMPFEETVGDVDFSIVPRWVSKSFDLPGDDLAADQLVEVVISHLPGKTETLTYSVTVPEAHWPLKQWRYYLSLYMNHRCPWVNCGVQDEDDGITARDDQDNQWFIRHDASQAFIEVRIVPAELAQWTQRRPLTGQLPKLTRAWQKWDSLANSVGNVELCKDYVANLVRRSFSKTGLPEGDWQRFSQERQFRYKYLVGYPPHTSGMSAFSPPRYKYFTFEQVVIGEPQRSRFYQEQVSSVHIRGEPISPREMKALSGIRDTLLTEFIDDVDNLSQNAEFKTLFEETCIALARVRVGQFLADHNETDAGLRGAAFRYLKSDLKPRLLLFKEKLLANVFVVKMDSTKALLVSLNLSGHKWAVWQPSTVKGHPTEKLMAFIRAHLPLAERFSLTREDFVPQKKRYGYHYRRFPPQPITFQEVADLPTRLREIAVAEIKQLINYAIFSSDEERRRAKTSMYRQVIRALSGLVIAAIGPLSGMGALLVSGMVRFVTNVGEVGFSYALAQSADRPEEYGTYIQECKLGVLLGVVDLGVDVSTVTRKLRVLLKQSTAAGKTVLPLLTPQAPDEIPLQLPVKQALDPVFMPVPIGWQTLRDRLVKTFRDDNKLSELNGYAPASTSGGYTACVKCSRYLSSKSWGVQAVGVLIFAGLDDQHPTQHFAMCLRHEDDIAIMDIAVSHLDSSAERRIYFGSVSGWEQHLRTLPTLQEKVVVYKFFPSFPRASEQVEALFPLGVSWARFFSTGNYSIVALPQQYAEQVRQQIHRLWTDVFYQLVVSPFAPAEPTEHRTNDLSQTDLFNQISTLNSLVQETEQVLRRTIGVDAVGELRTLLLSYLQVWRAEPKAEYIALMDKVMAEEAAMVQYALTHLETLQSGLPPVLASGRDALVDCIDWIAVRAGQEDDSWLEQLKGQLEQYVSGSHAGVDLHSIAVLDTLYEQLNTAGAIRVRHARSVSYERLSPASGRALFARGLESIRGVEALRQPECYFALILRTQPYAEHNEHLARVVFGISALRQGRFTVLPPSEEFRLSGLEPTESMPV</sequence>
<accession>A0A4Z0B7M1</accession>
<proteinExistence type="predicted"/>
<organism evidence="1 2">
    <name type="scientific">Pseudomonas nabeulensis</name>
    <dbReference type="NCBI Taxonomy" id="2293833"/>
    <lineage>
        <taxon>Bacteria</taxon>
        <taxon>Pseudomonadati</taxon>
        <taxon>Pseudomonadota</taxon>
        <taxon>Gammaproteobacteria</taxon>
        <taxon>Pseudomonadales</taxon>
        <taxon>Pseudomonadaceae</taxon>
        <taxon>Pseudomonas</taxon>
    </lineage>
</organism>
<protein>
    <submittedName>
        <fullName evidence="1">Uncharacterized protein</fullName>
    </submittedName>
</protein>
<evidence type="ECO:0000313" key="1">
    <source>
        <dbReference type="EMBL" id="TFY94198.1"/>
    </source>
</evidence>
<dbReference type="Proteomes" id="UP000297734">
    <property type="component" value="Unassembled WGS sequence"/>
</dbReference>
<dbReference type="AlphaFoldDB" id="A0A4Z0B7M1"/>
<dbReference type="Gene3D" id="1.10.3290.10">
    <property type="entry name" value="Fido-like domain"/>
    <property type="match status" value="1"/>
</dbReference>
<name>A0A4Z0B7M1_9PSED</name>
<dbReference type="InterPro" id="IPR036597">
    <property type="entry name" value="Fido-like_dom_sf"/>
</dbReference>
<dbReference type="EMBL" id="QUZT01000014">
    <property type="protein sequence ID" value="TFY94198.1"/>
    <property type="molecule type" value="Genomic_DNA"/>
</dbReference>
<comment type="caution">
    <text evidence="1">The sequence shown here is derived from an EMBL/GenBank/DDBJ whole genome shotgun (WGS) entry which is preliminary data.</text>
</comment>
<reference evidence="1 2" key="1">
    <citation type="journal article" date="2019" name="Syst. Appl. Microbiol.">
        <title>New species of pathogenic Pseudomonas isolated from citrus in Tunisia: Proposal of Pseudomonas kairouanensis sp. nov. and Pseudomonas nabeulensis sp. nov.</title>
        <authorList>
            <person name="Oueslati M."/>
            <person name="Mulet M."/>
            <person name="Gomila M."/>
            <person name="Berge O."/>
            <person name="Hajlaoui M.R."/>
            <person name="Lalucat J."/>
            <person name="Sadfi-Zouaoui N."/>
            <person name="Garcia-Valdes E."/>
        </authorList>
    </citation>
    <scope>NUCLEOTIDE SEQUENCE [LARGE SCALE GENOMIC DNA]</scope>
    <source>
        <strain evidence="1 2">E10B</strain>
    </source>
</reference>
<dbReference type="Gene3D" id="3.10.670.10">
    <property type="entry name" value="Secreted effector protein ssei"/>
    <property type="match status" value="1"/>
</dbReference>
<keyword evidence="2" id="KW-1185">Reference proteome</keyword>